<feature type="transmembrane region" description="Helical" evidence="7">
    <location>
        <begin position="137"/>
        <end position="160"/>
    </location>
</feature>
<feature type="region of interest" description="Disordered" evidence="6">
    <location>
        <begin position="347"/>
        <end position="370"/>
    </location>
</feature>
<protein>
    <submittedName>
        <fullName evidence="8">Branched-chain amino acid ABC transporter permease</fullName>
    </submittedName>
</protein>
<reference evidence="8 9" key="1">
    <citation type="submission" date="2024-03" db="EMBL/GenBank/DDBJ databases">
        <title>Novel species of the genus Variovorax.</title>
        <authorList>
            <person name="Liu Q."/>
            <person name="Xin Y.-H."/>
        </authorList>
    </citation>
    <scope>NUCLEOTIDE SEQUENCE [LARGE SCALE GENOMIC DNA]</scope>
    <source>
        <strain evidence="8 9">KACC 18899</strain>
    </source>
</reference>
<feature type="transmembrane region" description="Helical" evidence="7">
    <location>
        <begin position="231"/>
        <end position="254"/>
    </location>
</feature>
<keyword evidence="5 7" id="KW-0472">Membrane</keyword>
<evidence type="ECO:0000256" key="3">
    <source>
        <dbReference type="ARBA" id="ARBA00022692"/>
    </source>
</evidence>
<evidence type="ECO:0000256" key="5">
    <source>
        <dbReference type="ARBA" id="ARBA00023136"/>
    </source>
</evidence>
<dbReference type="InterPro" id="IPR043428">
    <property type="entry name" value="LivM-like"/>
</dbReference>
<keyword evidence="2" id="KW-1003">Cell membrane</keyword>
<evidence type="ECO:0000256" key="4">
    <source>
        <dbReference type="ARBA" id="ARBA00022989"/>
    </source>
</evidence>
<evidence type="ECO:0000256" key="6">
    <source>
        <dbReference type="SAM" id="MobiDB-lite"/>
    </source>
</evidence>
<evidence type="ECO:0000256" key="7">
    <source>
        <dbReference type="SAM" id="Phobius"/>
    </source>
</evidence>
<feature type="transmembrane region" description="Helical" evidence="7">
    <location>
        <begin position="180"/>
        <end position="200"/>
    </location>
</feature>
<proteinExistence type="predicted"/>
<dbReference type="CDD" id="cd06581">
    <property type="entry name" value="TM_PBP1_LivM_like"/>
    <property type="match status" value="1"/>
</dbReference>
<name>A0ABU8VKY5_9BURK</name>
<evidence type="ECO:0000256" key="2">
    <source>
        <dbReference type="ARBA" id="ARBA00022475"/>
    </source>
</evidence>
<feature type="transmembrane region" description="Helical" evidence="7">
    <location>
        <begin position="32"/>
        <end position="51"/>
    </location>
</feature>
<feature type="transmembrane region" description="Helical" evidence="7">
    <location>
        <begin position="63"/>
        <end position="90"/>
    </location>
</feature>
<gene>
    <name evidence="8" type="ORF">WKW77_24725</name>
</gene>
<feature type="transmembrane region" description="Helical" evidence="7">
    <location>
        <begin position="110"/>
        <end position="130"/>
    </location>
</feature>
<dbReference type="Pfam" id="PF02653">
    <property type="entry name" value="BPD_transp_2"/>
    <property type="match status" value="1"/>
</dbReference>
<dbReference type="PANTHER" id="PTHR30482:SF17">
    <property type="entry name" value="ABC TRANSPORTER ATP-BINDING PROTEIN"/>
    <property type="match status" value="1"/>
</dbReference>
<keyword evidence="4 7" id="KW-1133">Transmembrane helix</keyword>
<keyword evidence="9" id="KW-1185">Reference proteome</keyword>
<keyword evidence="3 7" id="KW-0812">Transmembrane</keyword>
<dbReference type="RefSeq" id="WP_340359543.1">
    <property type="nucleotide sequence ID" value="NZ_JBBKZU010000012.1"/>
</dbReference>
<sequence length="370" mass="39392">MMNSTNQSSALGQEQVGSRDVVVERWTPLAKISLALVLTAQIALAFAPFFLSPGSVDRLTTLFIYGILALMWNALAGYAGLVSVGHQVFFGLGAYAAVRLANAGMAPYPALLVGAVLVALLAIPISGFMLRLRGGEFAIGMWVVAALTHLLVNLDTLVQGETGTSLISLQQYDGEQRRLISFWMALATMVALAWCVFALLRSRIGSALQAIRDSEEAASSIGVRVREAKRLIFVLSAFGCAAAGALWLATAVTFQPKTYFSVQWTAYMLFMVLVGGIGTYEGPIVGAVLFFAVETLFGATGVYYLIGLGVVAVTFALFAPKGLWGAVEQRFGIQLFPVGYRLSGVPRAGGSRGMERSDTHTVAATASRLN</sequence>
<dbReference type="EMBL" id="JBBKZU010000012">
    <property type="protein sequence ID" value="MEJ8814312.1"/>
    <property type="molecule type" value="Genomic_DNA"/>
</dbReference>
<organism evidence="8 9">
    <name type="scientific">Variovorax ureilyticus</name>
    <dbReference type="NCBI Taxonomy" id="1836198"/>
    <lineage>
        <taxon>Bacteria</taxon>
        <taxon>Pseudomonadati</taxon>
        <taxon>Pseudomonadota</taxon>
        <taxon>Betaproteobacteria</taxon>
        <taxon>Burkholderiales</taxon>
        <taxon>Comamonadaceae</taxon>
        <taxon>Variovorax</taxon>
    </lineage>
</organism>
<evidence type="ECO:0000256" key="1">
    <source>
        <dbReference type="ARBA" id="ARBA00004651"/>
    </source>
</evidence>
<dbReference type="PANTHER" id="PTHR30482">
    <property type="entry name" value="HIGH-AFFINITY BRANCHED-CHAIN AMINO ACID TRANSPORT SYSTEM PERMEASE"/>
    <property type="match status" value="1"/>
</dbReference>
<dbReference type="InterPro" id="IPR001851">
    <property type="entry name" value="ABC_transp_permease"/>
</dbReference>
<dbReference type="Proteomes" id="UP001365846">
    <property type="component" value="Unassembled WGS sequence"/>
</dbReference>
<feature type="compositionally biased region" description="Polar residues" evidence="6">
    <location>
        <begin position="360"/>
        <end position="370"/>
    </location>
</feature>
<comment type="caution">
    <text evidence="8">The sequence shown here is derived from an EMBL/GenBank/DDBJ whole genome shotgun (WGS) entry which is preliminary data.</text>
</comment>
<feature type="transmembrane region" description="Helical" evidence="7">
    <location>
        <begin position="302"/>
        <end position="319"/>
    </location>
</feature>
<accession>A0ABU8VKY5</accession>
<feature type="transmembrane region" description="Helical" evidence="7">
    <location>
        <begin position="266"/>
        <end position="290"/>
    </location>
</feature>
<comment type="subcellular location">
    <subcellularLocation>
        <location evidence="1">Cell membrane</location>
        <topology evidence="1">Multi-pass membrane protein</topology>
    </subcellularLocation>
</comment>
<evidence type="ECO:0000313" key="9">
    <source>
        <dbReference type="Proteomes" id="UP001365846"/>
    </source>
</evidence>
<evidence type="ECO:0000313" key="8">
    <source>
        <dbReference type="EMBL" id="MEJ8814312.1"/>
    </source>
</evidence>